<dbReference type="AlphaFoldDB" id="A0A2T5BS25"/>
<comment type="caution">
    <text evidence="1">The sequence shown here is derived from an EMBL/GenBank/DDBJ whole genome shotgun (WGS) entry which is preliminary data.</text>
</comment>
<dbReference type="Proteomes" id="UP000243525">
    <property type="component" value="Unassembled WGS sequence"/>
</dbReference>
<organism evidence="1 2">
    <name type="scientific">Mangrovibacterium marinum</name>
    <dbReference type="NCBI Taxonomy" id="1639118"/>
    <lineage>
        <taxon>Bacteria</taxon>
        <taxon>Pseudomonadati</taxon>
        <taxon>Bacteroidota</taxon>
        <taxon>Bacteroidia</taxon>
        <taxon>Marinilabiliales</taxon>
        <taxon>Prolixibacteraceae</taxon>
        <taxon>Mangrovibacterium</taxon>
    </lineage>
</organism>
<proteinExistence type="predicted"/>
<dbReference type="OrthoDB" id="978748at2"/>
<reference evidence="1 2" key="1">
    <citation type="submission" date="2018-04" db="EMBL/GenBank/DDBJ databases">
        <title>Genomic Encyclopedia of Archaeal and Bacterial Type Strains, Phase II (KMG-II): from individual species to whole genera.</title>
        <authorList>
            <person name="Goeker M."/>
        </authorList>
    </citation>
    <scope>NUCLEOTIDE SEQUENCE [LARGE SCALE GENOMIC DNA]</scope>
    <source>
        <strain evidence="1 2">DSM 28823</strain>
    </source>
</reference>
<evidence type="ECO:0000313" key="1">
    <source>
        <dbReference type="EMBL" id="PTN02051.1"/>
    </source>
</evidence>
<name>A0A2T5BS25_9BACT</name>
<sequence>MESRSIKEIREELKNYPPQQLQELCLRMARFKKDNKELLTYLLFESEDEAAFIESVKAEIDAGFKAMNRRSGYLIKKSLRKILKDTTQAIRYSGVKTTEVELLIYFCRMMRTEKIPMSTSPIIRNMFARQVKKIETTISKLHEDLQFDYQDDMEYLKS</sequence>
<keyword evidence="2" id="KW-1185">Reference proteome</keyword>
<protein>
    <submittedName>
        <fullName evidence="1">Uncharacterized protein</fullName>
    </submittedName>
</protein>
<dbReference type="RefSeq" id="WP_107824041.1">
    <property type="nucleotide sequence ID" value="NZ_OY782574.1"/>
</dbReference>
<gene>
    <name evidence="1" type="ORF">C8N47_14110</name>
</gene>
<accession>A0A2T5BS25</accession>
<evidence type="ECO:0000313" key="2">
    <source>
        <dbReference type="Proteomes" id="UP000243525"/>
    </source>
</evidence>
<dbReference type="EMBL" id="QAAD01000041">
    <property type="protein sequence ID" value="PTN02051.1"/>
    <property type="molecule type" value="Genomic_DNA"/>
</dbReference>